<feature type="chain" id="PRO_5046421077" evidence="1">
    <location>
        <begin position="21"/>
        <end position="237"/>
    </location>
</feature>
<protein>
    <submittedName>
        <fullName evidence="2">Uncharacterized protein</fullName>
    </submittedName>
</protein>
<evidence type="ECO:0000313" key="3">
    <source>
        <dbReference type="Proteomes" id="UP001521785"/>
    </source>
</evidence>
<organism evidence="2 3">
    <name type="scientific">Paraconiothyrium brasiliense</name>
    <dbReference type="NCBI Taxonomy" id="300254"/>
    <lineage>
        <taxon>Eukaryota</taxon>
        <taxon>Fungi</taxon>
        <taxon>Dikarya</taxon>
        <taxon>Ascomycota</taxon>
        <taxon>Pezizomycotina</taxon>
        <taxon>Dothideomycetes</taxon>
        <taxon>Pleosporomycetidae</taxon>
        <taxon>Pleosporales</taxon>
        <taxon>Massarineae</taxon>
        <taxon>Didymosphaeriaceae</taxon>
        <taxon>Paraconiothyrium</taxon>
    </lineage>
</organism>
<keyword evidence="1" id="KW-0732">Signal</keyword>
<evidence type="ECO:0000313" key="2">
    <source>
        <dbReference type="EMBL" id="KAL1594562.1"/>
    </source>
</evidence>
<dbReference type="Proteomes" id="UP001521785">
    <property type="component" value="Unassembled WGS sequence"/>
</dbReference>
<gene>
    <name evidence="2" type="ORF">SLS60_010323</name>
</gene>
<reference evidence="2 3" key="1">
    <citation type="submission" date="2024-02" db="EMBL/GenBank/DDBJ databases">
        <title>De novo assembly and annotation of 12 fungi associated with fruit tree decline syndrome in Ontario, Canada.</title>
        <authorList>
            <person name="Sulman M."/>
            <person name="Ellouze W."/>
            <person name="Ilyukhin E."/>
        </authorList>
    </citation>
    <scope>NUCLEOTIDE SEQUENCE [LARGE SCALE GENOMIC DNA]</scope>
    <source>
        <strain evidence="2 3">M42-189</strain>
    </source>
</reference>
<comment type="caution">
    <text evidence="2">The sequence shown here is derived from an EMBL/GenBank/DDBJ whole genome shotgun (WGS) entry which is preliminary data.</text>
</comment>
<evidence type="ECO:0000256" key="1">
    <source>
        <dbReference type="SAM" id="SignalP"/>
    </source>
</evidence>
<proteinExistence type="predicted"/>
<sequence length="237" mass="25662">MRVFVALVGAVAAFTVPVAARALPKAGFAAVVSPEVTSGLAATEATVAERSPKVSDVTADVFPAGASPDTYYCGYVYSEHGLRGDNVPLEVNWDTHTDGQWRSYIMSGKCDCEFRGEGVGNQENSIHIKGPGQGEFLWDAWFFFCQFFGSTKRDQVEDVAVVASPPSPDHDEATYCGYAYTEKGLRGENVALRMDLVIQNRHTFKSYIMAGECLCTFHTGKDGGEGPLENIKGPGQR</sequence>
<dbReference type="EMBL" id="JAKJXO020000017">
    <property type="protein sequence ID" value="KAL1594562.1"/>
    <property type="molecule type" value="Genomic_DNA"/>
</dbReference>
<keyword evidence="3" id="KW-1185">Reference proteome</keyword>
<accession>A0ABR3QQY2</accession>
<name>A0ABR3QQY2_9PLEO</name>
<feature type="signal peptide" evidence="1">
    <location>
        <begin position="1"/>
        <end position="20"/>
    </location>
</feature>